<organism evidence="1">
    <name type="scientific">bioreactor metagenome</name>
    <dbReference type="NCBI Taxonomy" id="1076179"/>
    <lineage>
        <taxon>unclassified sequences</taxon>
        <taxon>metagenomes</taxon>
        <taxon>ecological metagenomes</taxon>
    </lineage>
</organism>
<dbReference type="AlphaFoldDB" id="A0A645IB97"/>
<evidence type="ECO:0000313" key="1">
    <source>
        <dbReference type="EMBL" id="MPN48548.1"/>
    </source>
</evidence>
<name>A0A645IB97_9ZZZZ</name>
<reference evidence="1" key="1">
    <citation type="submission" date="2019-08" db="EMBL/GenBank/DDBJ databases">
        <authorList>
            <person name="Kucharzyk K."/>
            <person name="Murdoch R.W."/>
            <person name="Higgins S."/>
            <person name="Loffler F."/>
        </authorList>
    </citation>
    <scope>NUCLEOTIDE SEQUENCE</scope>
</reference>
<gene>
    <name evidence="1" type="ORF">SDC9_196158</name>
</gene>
<proteinExistence type="predicted"/>
<accession>A0A645IB97</accession>
<protein>
    <submittedName>
        <fullName evidence="1">Uncharacterized protein</fullName>
    </submittedName>
</protein>
<sequence>MTAAESARVVVCDTASDARSLESIQKGVGQRIHRRELRDRHGTFMPAESVITSAKTFDAPKPRQEVCIGPTRTTVCRPFVIQMRRPVHPDHPVDCRRSAKNPAARPVDLTPIELRIGLCVKVAQVDTSTQHRTDA</sequence>
<comment type="caution">
    <text evidence="1">The sequence shown here is derived from an EMBL/GenBank/DDBJ whole genome shotgun (WGS) entry which is preliminary data.</text>
</comment>
<dbReference type="EMBL" id="VSSQ01110980">
    <property type="protein sequence ID" value="MPN48548.1"/>
    <property type="molecule type" value="Genomic_DNA"/>
</dbReference>